<sequence length="111" mass="12366">MRTQVHRLPSLQGSHLKGDLFEVLSAVPEGAGVEIFLNDHPNLVEREHILFEIEPLNGTLLRSLSGQLVKETLARDLVLANCEASIFIDDKIFISFMGLVRLPIANIISTY</sequence>
<proteinExistence type="predicted"/>
<accession>A0AAU9G1L4</accession>
<dbReference type="AlphaFoldDB" id="A0AAU9G1L4"/>
<reference evidence="1 2" key="1">
    <citation type="submission" date="2024-02" db="EMBL/GenBank/DDBJ databases">
        <title>A chromosome-level genome assembly of Drosophila madeirensis, a fruit fly species endemic to Madeira island.</title>
        <authorList>
            <person name="Tomihara K."/>
            <person name="Llopart A."/>
            <person name="Yamamoto D."/>
        </authorList>
    </citation>
    <scope>NUCLEOTIDE SEQUENCE [LARGE SCALE GENOMIC DNA]</scope>
    <source>
        <strain evidence="1 2">RF1</strain>
    </source>
</reference>
<evidence type="ECO:0000313" key="1">
    <source>
        <dbReference type="EMBL" id="BFG01770.1"/>
    </source>
</evidence>
<evidence type="ECO:0000313" key="2">
    <source>
        <dbReference type="Proteomes" id="UP001500889"/>
    </source>
</evidence>
<name>A0AAU9G1L4_DROMD</name>
<protein>
    <submittedName>
        <fullName evidence="1">Uncharacterized protein</fullName>
    </submittedName>
</protein>
<keyword evidence="2" id="KW-1185">Reference proteome</keyword>
<gene>
    <name evidence="1" type="ORF">DMAD_01443</name>
</gene>
<dbReference type="Proteomes" id="UP001500889">
    <property type="component" value="Chromosome A"/>
</dbReference>
<organism evidence="1 2">
    <name type="scientific">Drosophila madeirensis</name>
    <name type="common">Fruit fly</name>
    <dbReference type="NCBI Taxonomy" id="30013"/>
    <lineage>
        <taxon>Eukaryota</taxon>
        <taxon>Metazoa</taxon>
        <taxon>Ecdysozoa</taxon>
        <taxon>Arthropoda</taxon>
        <taxon>Hexapoda</taxon>
        <taxon>Insecta</taxon>
        <taxon>Pterygota</taxon>
        <taxon>Neoptera</taxon>
        <taxon>Endopterygota</taxon>
        <taxon>Diptera</taxon>
        <taxon>Brachycera</taxon>
        <taxon>Muscomorpha</taxon>
        <taxon>Ephydroidea</taxon>
        <taxon>Drosophilidae</taxon>
        <taxon>Drosophila</taxon>
        <taxon>Sophophora</taxon>
    </lineage>
</organism>
<dbReference type="EMBL" id="AP029266">
    <property type="protein sequence ID" value="BFG01770.1"/>
    <property type="molecule type" value="Genomic_DNA"/>
</dbReference>